<protein>
    <submittedName>
        <fullName evidence="1">Uncharacterized protein</fullName>
    </submittedName>
</protein>
<keyword evidence="2" id="KW-1185">Reference proteome</keyword>
<gene>
    <name evidence="1" type="ORF">HPB50_016804</name>
</gene>
<reference evidence="1" key="1">
    <citation type="submission" date="2020-05" db="EMBL/GenBank/DDBJ databases">
        <title>Large-scale comparative analyses of tick genomes elucidate their genetic diversity and vector capacities.</title>
        <authorList>
            <person name="Jia N."/>
            <person name="Wang J."/>
            <person name="Shi W."/>
            <person name="Du L."/>
            <person name="Sun Y."/>
            <person name="Zhan W."/>
            <person name="Jiang J."/>
            <person name="Wang Q."/>
            <person name="Zhang B."/>
            <person name="Ji P."/>
            <person name="Sakyi L.B."/>
            <person name="Cui X."/>
            <person name="Yuan T."/>
            <person name="Jiang B."/>
            <person name="Yang W."/>
            <person name="Lam T.T.-Y."/>
            <person name="Chang Q."/>
            <person name="Ding S."/>
            <person name="Wang X."/>
            <person name="Zhu J."/>
            <person name="Ruan X."/>
            <person name="Zhao L."/>
            <person name="Wei J."/>
            <person name="Que T."/>
            <person name="Du C."/>
            <person name="Cheng J."/>
            <person name="Dai P."/>
            <person name="Han X."/>
            <person name="Huang E."/>
            <person name="Gao Y."/>
            <person name="Liu J."/>
            <person name="Shao H."/>
            <person name="Ye R."/>
            <person name="Li L."/>
            <person name="Wei W."/>
            <person name="Wang X."/>
            <person name="Wang C."/>
            <person name="Yang T."/>
            <person name="Huo Q."/>
            <person name="Li W."/>
            <person name="Guo W."/>
            <person name="Chen H."/>
            <person name="Zhou L."/>
            <person name="Ni X."/>
            <person name="Tian J."/>
            <person name="Zhou Y."/>
            <person name="Sheng Y."/>
            <person name="Liu T."/>
            <person name="Pan Y."/>
            <person name="Xia L."/>
            <person name="Li J."/>
            <person name="Zhao F."/>
            <person name="Cao W."/>
        </authorList>
    </citation>
    <scope>NUCLEOTIDE SEQUENCE</scope>
    <source>
        <strain evidence="1">Hyas-2018</strain>
    </source>
</reference>
<evidence type="ECO:0000313" key="2">
    <source>
        <dbReference type="Proteomes" id="UP000821845"/>
    </source>
</evidence>
<evidence type="ECO:0000313" key="1">
    <source>
        <dbReference type="EMBL" id="KAH6933616.1"/>
    </source>
</evidence>
<proteinExistence type="predicted"/>
<dbReference type="Proteomes" id="UP000821845">
    <property type="component" value="Chromosome 4"/>
</dbReference>
<organism evidence="1 2">
    <name type="scientific">Hyalomma asiaticum</name>
    <name type="common">Tick</name>
    <dbReference type="NCBI Taxonomy" id="266040"/>
    <lineage>
        <taxon>Eukaryota</taxon>
        <taxon>Metazoa</taxon>
        <taxon>Ecdysozoa</taxon>
        <taxon>Arthropoda</taxon>
        <taxon>Chelicerata</taxon>
        <taxon>Arachnida</taxon>
        <taxon>Acari</taxon>
        <taxon>Parasitiformes</taxon>
        <taxon>Ixodida</taxon>
        <taxon>Ixodoidea</taxon>
        <taxon>Ixodidae</taxon>
        <taxon>Hyalomminae</taxon>
        <taxon>Hyalomma</taxon>
    </lineage>
</organism>
<comment type="caution">
    <text evidence="1">The sequence shown here is derived from an EMBL/GenBank/DDBJ whole genome shotgun (WGS) entry which is preliminary data.</text>
</comment>
<accession>A0ACB7SF79</accession>
<dbReference type="EMBL" id="CM023484">
    <property type="protein sequence ID" value="KAH6933616.1"/>
    <property type="molecule type" value="Genomic_DNA"/>
</dbReference>
<sequence length="87" mass="10001">MHRKDYASRSSTEEVSLIWKAVRHQQDQTVEQNQLMGASLISSLSAVRPVTRFIEPDMFDGTSSRPERRLEFCEYAAGRDTCNADEY</sequence>
<name>A0ACB7SF79_HYAAI</name>